<dbReference type="PROSITE" id="PS50088">
    <property type="entry name" value="ANK_REPEAT"/>
    <property type="match status" value="2"/>
</dbReference>
<dbReference type="EMBL" id="MU003872">
    <property type="protein sequence ID" value="KAF2716492.1"/>
    <property type="molecule type" value="Genomic_DNA"/>
</dbReference>
<dbReference type="OrthoDB" id="539213at2759"/>
<organism evidence="4 5">
    <name type="scientific">Polychaeton citri CBS 116435</name>
    <dbReference type="NCBI Taxonomy" id="1314669"/>
    <lineage>
        <taxon>Eukaryota</taxon>
        <taxon>Fungi</taxon>
        <taxon>Dikarya</taxon>
        <taxon>Ascomycota</taxon>
        <taxon>Pezizomycotina</taxon>
        <taxon>Dothideomycetes</taxon>
        <taxon>Dothideomycetidae</taxon>
        <taxon>Capnodiales</taxon>
        <taxon>Capnodiaceae</taxon>
        <taxon>Polychaeton</taxon>
    </lineage>
</organism>
<dbReference type="PANTHER" id="PTHR24173">
    <property type="entry name" value="ANKYRIN REPEAT CONTAINING"/>
    <property type="match status" value="1"/>
</dbReference>
<reference evidence="4" key="1">
    <citation type="journal article" date="2020" name="Stud. Mycol.">
        <title>101 Dothideomycetes genomes: a test case for predicting lifestyles and emergence of pathogens.</title>
        <authorList>
            <person name="Haridas S."/>
            <person name="Albert R."/>
            <person name="Binder M."/>
            <person name="Bloem J."/>
            <person name="Labutti K."/>
            <person name="Salamov A."/>
            <person name="Andreopoulos B."/>
            <person name="Baker S."/>
            <person name="Barry K."/>
            <person name="Bills G."/>
            <person name="Bluhm B."/>
            <person name="Cannon C."/>
            <person name="Castanera R."/>
            <person name="Culley D."/>
            <person name="Daum C."/>
            <person name="Ezra D."/>
            <person name="Gonzalez J."/>
            <person name="Henrissat B."/>
            <person name="Kuo A."/>
            <person name="Liang C."/>
            <person name="Lipzen A."/>
            <person name="Lutzoni F."/>
            <person name="Magnuson J."/>
            <person name="Mondo S."/>
            <person name="Nolan M."/>
            <person name="Ohm R."/>
            <person name="Pangilinan J."/>
            <person name="Park H.-J."/>
            <person name="Ramirez L."/>
            <person name="Alfaro M."/>
            <person name="Sun H."/>
            <person name="Tritt A."/>
            <person name="Yoshinaga Y."/>
            <person name="Zwiers L.-H."/>
            <person name="Turgeon B."/>
            <person name="Goodwin S."/>
            <person name="Spatafora J."/>
            <person name="Crous P."/>
            <person name="Grigoriev I."/>
        </authorList>
    </citation>
    <scope>NUCLEOTIDE SEQUENCE</scope>
    <source>
        <strain evidence="4">CBS 116435</strain>
    </source>
</reference>
<keyword evidence="5" id="KW-1185">Reference proteome</keyword>
<proteinExistence type="predicted"/>
<evidence type="ECO:0000313" key="5">
    <source>
        <dbReference type="Proteomes" id="UP000799441"/>
    </source>
</evidence>
<dbReference type="Pfam" id="PF12796">
    <property type="entry name" value="Ank_2"/>
    <property type="match status" value="2"/>
</dbReference>
<dbReference type="PROSITE" id="PS50297">
    <property type="entry name" value="ANK_REP_REGION"/>
    <property type="match status" value="1"/>
</dbReference>
<dbReference type="PANTHER" id="PTHR24173:SF74">
    <property type="entry name" value="ANKYRIN REPEAT DOMAIN-CONTAINING PROTEIN 16"/>
    <property type="match status" value="1"/>
</dbReference>
<dbReference type="InterPro" id="IPR036770">
    <property type="entry name" value="Ankyrin_rpt-contain_sf"/>
</dbReference>
<dbReference type="SUPFAM" id="SSF48403">
    <property type="entry name" value="Ankyrin repeat"/>
    <property type="match status" value="1"/>
</dbReference>
<gene>
    <name evidence="4" type="ORF">K431DRAFT_350277</name>
</gene>
<name>A0A9P4PX14_9PEZI</name>
<dbReference type="Gene3D" id="1.25.40.20">
    <property type="entry name" value="Ankyrin repeat-containing domain"/>
    <property type="match status" value="2"/>
</dbReference>
<evidence type="ECO:0000256" key="1">
    <source>
        <dbReference type="ARBA" id="ARBA00022737"/>
    </source>
</evidence>
<dbReference type="InterPro" id="IPR002110">
    <property type="entry name" value="Ankyrin_rpt"/>
</dbReference>
<evidence type="ECO:0000256" key="3">
    <source>
        <dbReference type="PROSITE-ProRule" id="PRU00023"/>
    </source>
</evidence>
<evidence type="ECO:0000256" key="2">
    <source>
        <dbReference type="ARBA" id="ARBA00023043"/>
    </source>
</evidence>
<dbReference type="AlphaFoldDB" id="A0A9P4PX14"/>
<feature type="repeat" description="ANK" evidence="3">
    <location>
        <begin position="355"/>
        <end position="387"/>
    </location>
</feature>
<feature type="repeat" description="ANK" evidence="3">
    <location>
        <begin position="496"/>
        <end position="528"/>
    </location>
</feature>
<keyword evidence="2 3" id="KW-0040">ANK repeat</keyword>
<evidence type="ECO:0000313" key="4">
    <source>
        <dbReference type="EMBL" id="KAF2716492.1"/>
    </source>
</evidence>
<accession>A0A9P4PX14</accession>
<dbReference type="SMART" id="SM00248">
    <property type="entry name" value="ANK"/>
    <property type="match status" value="6"/>
</dbReference>
<protein>
    <submittedName>
        <fullName evidence="4">Ankyrin</fullName>
    </submittedName>
</protein>
<sequence>MAHWLAFAFRQYQTDKTVVLVMEVVGGIASVWQLVQAVSAVIKTTRKICIRLKHAPEQLLDLETELLCTQQQLIFIQGSCEKTPDHILPEYMREILQRMIARASNNIAVIDDMSLECLKRSSLNFRVHWALQDKQKLDKALTGLHEIRTSIHGILQQIILSSQVVALSHLEKIEQRFCNVKQSQDLKNLTCKQSRFSKPRRQSARCLLSRSPNESGGTCAAVGVRYTVVSTKQGAHSDYHIALSASIPFLNVLGHYMLMVTMSIRTFPLYTFRACVESSLSVARVISKDSPFFTACTNGDVLAVRKMLVSGQGRLSDVDEDNWTPLAHAIAGGQDEIVNELIDAEVDVNASFGLRQTSPLQWALWQKQYDVVRTLLNRGASQDHVNLFGWNATFFCWARMSKNDQPMTFFLQLLSDDTYQDLDIVDGRGWTVLQRVAAYGFPCEIRELIKLGADPVQVTLPLHWGAIHHATFYGNLDTFEELVPYYQSVQDIVDERGWTLLHIAASAGQFDIMQRLLDLGANPEARTHVRREFDGHMPVSLHGRCCSVEEVAAAQNHDRGHQVSSIIDDFLSRRDIFHDAVASCRHG</sequence>
<comment type="caution">
    <text evidence="4">The sequence shown here is derived from an EMBL/GenBank/DDBJ whole genome shotgun (WGS) entry which is preliminary data.</text>
</comment>
<dbReference type="Proteomes" id="UP000799441">
    <property type="component" value="Unassembled WGS sequence"/>
</dbReference>
<keyword evidence="1" id="KW-0677">Repeat</keyword>